<dbReference type="InterPro" id="IPR040079">
    <property type="entry name" value="Glutathione_S-Trfase"/>
</dbReference>
<sequence length="224" mass="25557">MASLVPIKIYGKTGPNPPKIAMTVRELGLPHEIIYVDYAVVKTPEYTSMNPNGRLPIIQDPNTGLTVWESGAIIEYLLENYDKDNKLGFPKGSKEAWEAKMWLFFQVSGQGPYYGQAHYFTKKHHEPLAFPIERYTTEIKRITSVLEDHLKQQPKGEDGPWLVGGKFSYADLAFVPWQYMTYDWLADFVDLKEYTIVADWIARAMKREAIGLVMPGAMTPYTGK</sequence>
<dbReference type="SUPFAM" id="SSF47616">
    <property type="entry name" value="GST C-terminal domain-like"/>
    <property type="match status" value="1"/>
</dbReference>
<dbReference type="PROSITE" id="PS50405">
    <property type="entry name" value="GST_CTER"/>
    <property type="match status" value="1"/>
</dbReference>
<dbReference type="Pfam" id="PF13409">
    <property type="entry name" value="GST_N_2"/>
    <property type="match status" value="1"/>
</dbReference>
<reference evidence="4 5" key="1">
    <citation type="submission" date="2024-09" db="EMBL/GenBank/DDBJ databases">
        <title>T2T genomes of carrot and Alternaria dauci and their utility for understanding host-pathogen interaction during carrot leaf blight disease.</title>
        <authorList>
            <person name="Liu W."/>
            <person name="Xu S."/>
            <person name="Ou C."/>
            <person name="Liu X."/>
            <person name="Zhuang F."/>
            <person name="Deng X.W."/>
        </authorList>
    </citation>
    <scope>NUCLEOTIDE SEQUENCE [LARGE SCALE GENOMIC DNA]</scope>
    <source>
        <strain evidence="4 5">A2016</strain>
    </source>
</reference>
<organism evidence="4 5">
    <name type="scientific">Alternaria dauci</name>
    <dbReference type="NCBI Taxonomy" id="48095"/>
    <lineage>
        <taxon>Eukaryota</taxon>
        <taxon>Fungi</taxon>
        <taxon>Dikarya</taxon>
        <taxon>Ascomycota</taxon>
        <taxon>Pezizomycotina</taxon>
        <taxon>Dothideomycetes</taxon>
        <taxon>Pleosporomycetidae</taxon>
        <taxon>Pleosporales</taxon>
        <taxon>Pleosporineae</taxon>
        <taxon>Pleosporaceae</taxon>
        <taxon>Alternaria</taxon>
        <taxon>Alternaria sect. Porri</taxon>
    </lineage>
</organism>
<dbReference type="PROSITE" id="PS50404">
    <property type="entry name" value="GST_NTER"/>
    <property type="match status" value="1"/>
</dbReference>
<accession>A0ABR3U8L7</accession>
<evidence type="ECO:0000313" key="4">
    <source>
        <dbReference type="EMBL" id="KAL1792437.1"/>
    </source>
</evidence>
<dbReference type="InterPro" id="IPR004046">
    <property type="entry name" value="GST_C"/>
</dbReference>
<dbReference type="InterPro" id="IPR004045">
    <property type="entry name" value="Glutathione_S-Trfase_N"/>
</dbReference>
<comment type="caution">
    <text evidence="4">The sequence shown here is derived from an EMBL/GenBank/DDBJ whole genome shotgun (WGS) entry which is preliminary data.</text>
</comment>
<dbReference type="RefSeq" id="XP_069303021.1">
    <property type="nucleotide sequence ID" value="XM_069455084.1"/>
</dbReference>
<dbReference type="GeneID" id="96089266"/>
<dbReference type="SUPFAM" id="SSF52833">
    <property type="entry name" value="Thioredoxin-like"/>
    <property type="match status" value="1"/>
</dbReference>
<feature type="domain" description="GST N-terminal" evidence="2">
    <location>
        <begin position="4"/>
        <end position="85"/>
    </location>
</feature>
<dbReference type="PANTHER" id="PTHR44051:SF23">
    <property type="entry name" value="GLUTATHIONE S-TRANSFERASE-LIKE PROTEIN TPCF"/>
    <property type="match status" value="1"/>
</dbReference>
<evidence type="ECO:0000259" key="2">
    <source>
        <dbReference type="PROSITE" id="PS50404"/>
    </source>
</evidence>
<evidence type="ECO:0000256" key="1">
    <source>
        <dbReference type="ARBA" id="ARBA00007409"/>
    </source>
</evidence>
<protein>
    <recommendedName>
        <fullName evidence="6">Glutathione S-transferase</fullName>
    </recommendedName>
</protein>
<dbReference type="InterPro" id="IPR036282">
    <property type="entry name" value="Glutathione-S-Trfase_C_sf"/>
</dbReference>
<name>A0ABR3U8L7_9PLEO</name>
<dbReference type="CDD" id="cd03048">
    <property type="entry name" value="GST_N_Ure2p_like"/>
    <property type="match status" value="1"/>
</dbReference>
<dbReference type="PANTHER" id="PTHR44051">
    <property type="entry name" value="GLUTATHIONE S-TRANSFERASE-RELATED"/>
    <property type="match status" value="1"/>
</dbReference>
<dbReference type="InterPro" id="IPR010987">
    <property type="entry name" value="Glutathione-S-Trfase_C-like"/>
</dbReference>
<feature type="domain" description="GST C-terminal" evidence="3">
    <location>
        <begin position="92"/>
        <end position="221"/>
    </location>
</feature>
<comment type="similarity">
    <text evidence="1">Belongs to the GST superfamily.</text>
</comment>
<gene>
    <name evidence="4" type="ORF">ACET3X_008944</name>
</gene>
<evidence type="ECO:0008006" key="6">
    <source>
        <dbReference type="Google" id="ProtNLM"/>
    </source>
</evidence>
<dbReference type="SFLD" id="SFLDG00358">
    <property type="entry name" value="Main_(cytGST)"/>
    <property type="match status" value="1"/>
</dbReference>
<evidence type="ECO:0000259" key="3">
    <source>
        <dbReference type="PROSITE" id="PS50405"/>
    </source>
</evidence>
<dbReference type="Gene3D" id="1.20.1050.130">
    <property type="match status" value="1"/>
</dbReference>
<keyword evidence="5" id="KW-1185">Reference proteome</keyword>
<dbReference type="Pfam" id="PF00043">
    <property type="entry name" value="GST_C"/>
    <property type="match status" value="1"/>
</dbReference>
<evidence type="ECO:0000313" key="5">
    <source>
        <dbReference type="Proteomes" id="UP001578633"/>
    </source>
</evidence>
<dbReference type="InterPro" id="IPR036249">
    <property type="entry name" value="Thioredoxin-like_sf"/>
</dbReference>
<dbReference type="SFLD" id="SFLDS00019">
    <property type="entry name" value="Glutathione_Transferase_(cytos"/>
    <property type="match status" value="1"/>
</dbReference>
<dbReference type="Proteomes" id="UP001578633">
    <property type="component" value="Chromosome 9"/>
</dbReference>
<dbReference type="EMBL" id="JBHGVX010000009">
    <property type="protein sequence ID" value="KAL1792437.1"/>
    <property type="molecule type" value="Genomic_DNA"/>
</dbReference>
<proteinExistence type="inferred from homology"/>